<dbReference type="Pfam" id="PF14359">
    <property type="entry name" value="DUF4406"/>
    <property type="match status" value="1"/>
</dbReference>
<evidence type="ECO:0008006" key="2">
    <source>
        <dbReference type="Google" id="ProtNLM"/>
    </source>
</evidence>
<name>A0A6J5RUS5_9CAUD</name>
<proteinExistence type="predicted"/>
<dbReference type="InterPro" id="IPR025518">
    <property type="entry name" value="DUF4406"/>
</dbReference>
<dbReference type="Gene3D" id="3.40.50.10400">
    <property type="entry name" value="Hypothetical protein PA1492"/>
    <property type="match status" value="1"/>
</dbReference>
<accession>A0A6J5RUS5</accession>
<protein>
    <recommendedName>
        <fullName evidence="2">DUF4406 domain-containing protein</fullName>
    </recommendedName>
</protein>
<organism evidence="1">
    <name type="scientific">uncultured Caudovirales phage</name>
    <dbReference type="NCBI Taxonomy" id="2100421"/>
    <lineage>
        <taxon>Viruses</taxon>
        <taxon>Duplodnaviria</taxon>
        <taxon>Heunggongvirae</taxon>
        <taxon>Uroviricota</taxon>
        <taxon>Caudoviricetes</taxon>
        <taxon>Peduoviridae</taxon>
        <taxon>Maltschvirus</taxon>
        <taxon>Maltschvirus maltsch</taxon>
    </lineage>
</organism>
<dbReference type="EMBL" id="LR797294">
    <property type="protein sequence ID" value="CAB4199722.1"/>
    <property type="molecule type" value="Genomic_DNA"/>
</dbReference>
<dbReference type="SUPFAM" id="SSF52309">
    <property type="entry name" value="N-(deoxy)ribosyltransferase-like"/>
    <property type="match status" value="1"/>
</dbReference>
<sequence>MTGMLAFNYPAFHAEAAKLRELGHCVFNPAENDLPEAATWQEHMREDLQALLGCDRIHLLPNFGKSKGAMLELVVAQALGMTITMAKP</sequence>
<gene>
    <name evidence="1" type="ORF">UFOVP1356_5</name>
</gene>
<reference evidence="1" key="1">
    <citation type="submission" date="2020-05" db="EMBL/GenBank/DDBJ databases">
        <authorList>
            <person name="Chiriac C."/>
            <person name="Salcher M."/>
            <person name="Ghai R."/>
            <person name="Kavagutti S V."/>
        </authorList>
    </citation>
    <scope>NUCLEOTIDE SEQUENCE</scope>
</reference>
<evidence type="ECO:0000313" key="1">
    <source>
        <dbReference type="EMBL" id="CAB4199722.1"/>
    </source>
</evidence>